<protein>
    <submittedName>
        <fullName evidence="1">Uncharacterized protein</fullName>
    </submittedName>
</protein>
<reference evidence="1 2" key="1">
    <citation type="submission" date="2018-08" db="EMBL/GenBank/DDBJ databases">
        <title>Lactobacillus suantsai sp. nov., isolated from traditional fermented suan-tsai in Taiwan.</title>
        <authorList>
            <person name="Huang C.-H."/>
        </authorList>
    </citation>
    <scope>NUCLEOTIDE SEQUENCE [LARGE SCALE GENOMIC DNA]</scope>
    <source>
        <strain evidence="1 2">BCRC 12945</strain>
    </source>
</reference>
<proteinExistence type="predicted"/>
<sequence length="127" mass="14215">MTDKENKHSIRVSDGAFISLFDPKYFHVLINDEELNSLSSDVAVRVVDSGSNYVDKLVQIMVPLGKPSDELLKSLVRQEKPIHLAIKDDNTGNLYESHSGYIKYGPNVVYGKGFPMGQFTMACVFMN</sequence>
<keyword evidence="2" id="KW-1185">Reference proteome</keyword>
<dbReference type="OrthoDB" id="2289590at2"/>
<accession>A0A4V1LF77</accession>
<evidence type="ECO:0000313" key="2">
    <source>
        <dbReference type="Proteomes" id="UP000290602"/>
    </source>
</evidence>
<organism evidence="1 2">
    <name type="scientific">Levilactobacillus suantsaii</name>
    <dbReference type="NCBI Taxonomy" id="2292255"/>
    <lineage>
        <taxon>Bacteria</taxon>
        <taxon>Bacillati</taxon>
        <taxon>Bacillota</taxon>
        <taxon>Bacilli</taxon>
        <taxon>Lactobacillales</taxon>
        <taxon>Lactobacillaceae</taxon>
        <taxon>Levilactobacillus</taxon>
    </lineage>
</organism>
<name>A0A4V1LF77_9LACO</name>
<dbReference type="RefSeq" id="WP_129033035.1">
    <property type="nucleotide sequence ID" value="NZ_CP059603.1"/>
</dbReference>
<dbReference type="AlphaFoldDB" id="A0A4V1LF77"/>
<dbReference type="EMBL" id="QXIL01000021">
    <property type="protein sequence ID" value="RXI77363.1"/>
    <property type="molecule type" value="Genomic_DNA"/>
</dbReference>
<gene>
    <name evidence="1" type="ORF">DXH47_09230</name>
</gene>
<comment type="caution">
    <text evidence="1">The sequence shown here is derived from an EMBL/GenBank/DDBJ whole genome shotgun (WGS) entry which is preliminary data.</text>
</comment>
<dbReference type="Proteomes" id="UP000290602">
    <property type="component" value="Unassembled WGS sequence"/>
</dbReference>
<evidence type="ECO:0000313" key="1">
    <source>
        <dbReference type="EMBL" id="RXI77363.1"/>
    </source>
</evidence>